<keyword evidence="11" id="KW-1185">Reference proteome</keyword>
<comment type="caution">
    <text evidence="10">The sequence shown here is derived from an EMBL/GenBank/DDBJ whole genome shotgun (WGS) entry which is preliminary data.</text>
</comment>
<dbReference type="InterPro" id="IPR043150">
    <property type="entry name" value="Phytochrome_PHY_sf"/>
</dbReference>
<dbReference type="PROSITE" id="PS50109">
    <property type="entry name" value="HIS_KIN"/>
    <property type="match status" value="1"/>
</dbReference>
<dbReference type="InterPro" id="IPR013515">
    <property type="entry name" value="Phytochrome_cen-reg"/>
</dbReference>
<dbReference type="EC" id="2.7.13.3" evidence="2"/>
<evidence type="ECO:0000256" key="2">
    <source>
        <dbReference type="ARBA" id="ARBA00012438"/>
    </source>
</evidence>
<protein>
    <recommendedName>
        <fullName evidence="2">histidine kinase</fullName>
        <ecNumber evidence="2">2.7.13.3</ecNumber>
    </recommendedName>
</protein>
<dbReference type="PANTHER" id="PTHR41523">
    <property type="entry name" value="TWO-COMPONENT SYSTEM SENSOR PROTEIN"/>
    <property type="match status" value="1"/>
</dbReference>
<evidence type="ECO:0000256" key="1">
    <source>
        <dbReference type="ARBA" id="ARBA00000085"/>
    </source>
</evidence>
<evidence type="ECO:0000259" key="9">
    <source>
        <dbReference type="PROSITE" id="PS50109"/>
    </source>
</evidence>
<keyword evidence="7" id="KW-0067">ATP-binding</keyword>
<dbReference type="Pfam" id="PF13581">
    <property type="entry name" value="HATPase_c_2"/>
    <property type="match status" value="1"/>
</dbReference>
<feature type="coiled-coil region" evidence="8">
    <location>
        <begin position="55"/>
        <end position="82"/>
    </location>
</feature>
<accession>A0ABW0PY26</accession>
<dbReference type="Pfam" id="PF07568">
    <property type="entry name" value="HisKA_2"/>
    <property type="match status" value="1"/>
</dbReference>
<name>A0ABW0PY26_9HYPH</name>
<dbReference type="InterPro" id="IPR003594">
    <property type="entry name" value="HATPase_dom"/>
</dbReference>
<evidence type="ECO:0000256" key="8">
    <source>
        <dbReference type="SAM" id="Coils"/>
    </source>
</evidence>
<dbReference type="Gene3D" id="3.30.450.270">
    <property type="match status" value="1"/>
</dbReference>
<proteinExistence type="predicted"/>
<comment type="catalytic activity">
    <reaction evidence="1">
        <text>ATP + protein L-histidine = ADP + protein N-phospho-L-histidine.</text>
        <dbReference type="EC" id="2.7.13.3"/>
    </reaction>
</comment>
<evidence type="ECO:0000256" key="7">
    <source>
        <dbReference type="ARBA" id="ARBA00022840"/>
    </source>
</evidence>
<dbReference type="GO" id="GO:0004673">
    <property type="term" value="F:protein histidine kinase activity"/>
    <property type="evidence" value="ECO:0007669"/>
    <property type="project" value="UniProtKB-EC"/>
</dbReference>
<organism evidence="10 11">
    <name type="scientific">Kaistia terrae</name>
    <dbReference type="NCBI Taxonomy" id="537017"/>
    <lineage>
        <taxon>Bacteria</taxon>
        <taxon>Pseudomonadati</taxon>
        <taxon>Pseudomonadota</taxon>
        <taxon>Alphaproteobacteria</taxon>
        <taxon>Hyphomicrobiales</taxon>
        <taxon>Kaistiaceae</taxon>
        <taxon>Kaistia</taxon>
    </lineage>
</organism>
<evidence type="ECO:0000256" key="5">
    <source>
        <dbReference type="ARBA" id="ARBA00022741"/>
    </source>
</evidence>
<dbReference type="PANTHER" id="PTHR41523:SF8">
    <property type="entry name" value="ETHYLENE RESPONSE SENSOR PROTEIN"/>
    <property type="match status" value="1"/>
</dbReference>
<dbReference type="Pfam" id="PF00360">
    <property type="entry name" value="PHY"/>
    <property type="match status" value="1"/>
</dbReference>
<reference evidence="11" key="1">
    <citation type="journal article" date="2019" name="Int. J. Syst. Evol. Microbiol.">
        <title>The Global Catalogue of Microorganisms (GCM) 10K type strain sequencing project: providing services to taxonomists for standard genome sequencing and annotation.</title>
        <authorList>
            <consortium name="The Broad Institute Genomics Platform"/>
            <consortium name="The Broad Institute Genome Sequencing Center for Infectious Disease"/>
            <person name="Wu L."/>
            <person name="Ma J."/>
        </authorList>
    </citation>
    <scope>NUCLEOTIDE SEQUENCE [LARGE SCALE GENOMIC DNA]</scope>
    <source>
        <strain evidence="11">KACC 12633</strain>
    </source>
</reference>
<keyword evidence="8" id="KW-0175">Coiled coil</keyword>
<evidence type="ECO:0000256" key="3">
    <source>
        <dbReference type="ARBA" id="ARBA00022553"/>
    </source>
</evidence>
<evidence type="ECO:0000313" key="10">
    <source>
        <dbReference type="EMBL" id="MFC5517484.1"/>
    </source>
</evidence>
<dbReference type="InterPro" id="IPR005467">
    <property type="entry name" value="His_kinase_dom"/>
</dbReference>
<dbReference type="Proteomes" id="UP001596150">
    <property type="component" value="Unassembled WGS sequence"/>
</dbReference>
<dbReference type="EMBL" id="JBHSML010000009">
    <property type="protein sequence ID" value="MFC5517484.1"/>
    <property type="molecule type" value="Genomic_DNA"/>
</dbReference>
<gene>
    <name evidence="10" type="ORF">ACFPP9_16995</name>
</gene>
<dbReference type="InterPro" id="IPR036890">
    <property type="entry name" value="HATPase_C_sf"/>
</dbReference>
<sequence>ENVKLAPGANLMPRASFEAWSESVRGRSLDWSLAEVESCSRLVRQLVDARNNQRVRRLNGELANSLKENEALLHQKDFLLQEVNHRVQNSLALVSSFLRMQRRGAGEEVKMQLEEAERRLIAVSLVYRRLYLTECISIVDLSRYLSELCSEIQTAMDPKWATHITLDFAPVLVTTDRAISVGLIVNELITNATKYAYGGAPGPLSVVLEQHRKNLRIVVSDHGEGKGNITKGTGFGSRMLEALVEQLHGHIEYVDNSPGLRAVVALPVQAPNKPSTV</sequence>
<keyword evidence="3" id="KW-0597">Phosphoprotein</keyword>
<dbReference type="RefSeq" id="WP_380224750.1">
    <property type="nucleotide sequence ID" value="NZ_JBHSML010000009.1"/>
</dbReference>
<dbReference type="SMART" id="SM00387">
    <property type="entry name" value="HATPase_c"/>
    <property type="match status" value="1"/>
</dbReference>
<keyword evidence="4 10" id="KW-0808">Transferase</keyword>
<feature type="domain" description="Histidine kinase" evidence="9">
    <location>
        <begin position="82"/>
        <end position="270"/>
    </location>
</feature>
<dbReference type="SUPFAM" id="SSF55781">
    <property type="entry name" value="GAF domain-like"/>
    <property type="match status" value="1"/>
</dbReference>
<dbReference type="Gene3D" id="3.30.565.10">
    <property type="entry name" value="Histidine kinase-like ATPase, C-terminal domain"/>
    <property type="match status" value="1"/>
</dbReference>
<dbReference type="InterPro" id="IPR011495">
    <property type="entry name" value="Sig_transdc_His_kin_sub2_dim/P"/>
</dbReference>
<keyword evidence="5" id="KW-0547">Nucleotide-binding</keyword>
<dbReference type="SUPFAM" id="SSF55874">
    <property type="entry name" value="ATPase domain of HSP90 chaperone/DNA topoisomerase II/histidine kinase"/>
    <property type="match status" value="1"/>
</dbReference>
<evidence type="ECO:0000313" key="11">
    <source>
        <dbReference type="Proteomes" id="UP001596150"/>
    </source>
</evidence>
<keyword evidence="6 10" id="KW-0418">Kinase</keyword>
<feature type="non-terminal residue" evidence="10">
    <location>
        <position position="1"/>
    </location>
</feature>
<evidence type="ECO:0000256" key="4">
    <source>
        <dbReference type="ARBA" id="ARBA00022679"/>
    </source>
</evidence>
<evidence type="ECO:0000256" key="6">
    <source>
        <dbReference type="ARBA" id="ARBA00022777"/>
    </source>
</evidence>